<evidence type="ECO:0000256" key="3">
    <source>
        <dbReference type="ARBA" id="ARBA00022806"/>
    </source>
</evidence>
<evidence type="ECO:0000259" key="9">
    <source>
        <dbReference type="Pfam" id="PF00580"/>
    </source>
</evidence>
<evidence type="ECO:0000256" key="7">
    <source>
        <dbReference type="ARBA" id="ARBA00034808"/>
    </source>
</evidence>
<keyword evidence="3" id="KW-0347">Helicase</keyword>
<dbReference type="PANTHER" id="PTHR11070">
    <property type="entry name" value="UVRD / RECB / PCRA DNA HELICASE FAMILY MEMBER"/>
    <property type="match status" value="1"/>
</dbReference>
<dbReference type="InterPro" id="IPR027417">
    <property type="entry name" value="P-loop_NTPase"/>
</dbReference>
<dbReference type="PANTHER" id="PTHR11070:SF2">
    <property type="entry name" value="ATP-DEPENDENT DNA HELICASE SRS2"/>
    <property type="match status" value="1"/>
</dbReference>
<evidence type="ECO:0000256" key="6">
    <source>
        <dbReference type="ARBA" id="ARBA00034617"/>
    </source>
</evidence>
<keyword evidence="2" id="KW-0378">Hydrolase</keyword>
<keyword evidence="5" id="KW-0413">Isomerase</keyword>
<protein>
    <recommendedName>
        <fullName evidence="7">DNA 3'-5' helicase</fullName>
        <ecNumber evidence="7">5.6.2.4</ecNumber>
    </recommendedName>
</protein>
<dbReference type="Pfam" id="PF00580">
    <property type="entry name" value="UvrD-helicase"/>
    <property type="match status" value="1"/>
</dbReference>
<comment type="catalytic activity">
    <reaction evidence="8">
        <text>ATP + H2O = ADP + phosphate + H(+)</text>
        <dbReference type="Rhea" id="RHEA:13065"/>
        <dbReference type="ChEBI" id="CHEBI:15377"/>
        <dbReference type="ChEBI" id="CHEBI:15378"/>
        <dbReference type="ChEBI" id="CHEBI:30616"/>
        <dbReference type="ChEBI" id="CHEBI:43474"/>
        <dbReference type="ChEBI" id="CHEBI:456216"/>
        <dbReference type="EC" id="5.6.2.4"/>
    </reaction>
</comment>
<gene>
    <name evidence="11" type="ORF">METZ01_LOCUS50376</name>
</gene>
<dbReference type="InterPro" id="IPR014016">
    <property type="entry name" value="UvrD-like_ATP-bd"/>
</dbReference>
<dbReference type="SUPFAM" id="SSF52540">
    <property type="entry name" value="P-loop containing nucleoside triphosphate hydrolases"/>
    <property type="match status" value="1"/>
</dbReference>
<feature type="domain" description="UvrD-like helicase ATP-binding" evidence="9">
    <location>
        <begin position="34"/>
        <end position="158"/>
    </location>
</feature>
<dbReference type="Pfam" id="PF13361">
    <property type="entry name" value="UvrD_C"/>
    <property type="match status" value="1"/>
</dbReference>
<reference evidence="11" key="1">
    <citation type="submission" date="2018-05" db="EMBL/GenBank/DDBJ databases">
        <authorList>
            <person name="Lanie J.A."/>
            <person name="Ng W.-L."/>
            <person name="Kazmierczak K.M."/>
            <person name="Andrzejewski T.M."/>
            <person name="Davidsen T.M."/>
            <person name="Wayne K.J."/>
            <person name="Tettelin H."/>
            <person name="Glass J.I."/>
            <person name="Rusch D."/>
            <person name="Podicherti R."/>
            <person name="Tsui H.-C.T."/>
            <person name="Winkler M.E."/>
        </authorList>
    </citation>
    <scope>NUCLEOTIDE SEQUENCE</scope>
</reference>
<dbReference type="EC" id="5.6.2.4" evidence="7"/>
<sequence>MQEGNYLSIGETCGIQIKYASYETNNFNGIFSSNSEYLSLINVARVKQISTEKQFALNEHLTWISKPKIIAIEKEINNYKKIYGLIDFTDMIQRFLDKGKSPKFKVIFVDEAQDLSLIQWSMIKKIEEETQCDVWIAGDDDQTIFGWAGADVNSFIKWQARNIALTKSERVPRLIQTKALNIIQRIYFNRIPKDYLPKDTEGNIYQRYKINDIDMTKGDWLILTRTKSLWKPIPPFLKRKGLYFNTVEGNSIGKTLYEDIQTWNELVQGLTPPDIKRQRLEELTGEKNFNINLSWDQAFKNVALAKRDYMRAMLHHEEDLSKPPRIKVSTIHGAKGGEATNVVLFLNQTANTIKGSKKSRAKEEEEFRVWYVGVTRTIENLFLIKCKNKLKEFKI</sequence>
<dbReference type="InterPro" id="IPR014017">
    <property type="entry name" value="DNA_helicase_UvrD-like_C"/>
</dbReference>
<evidence type="ECO:0000256" key="4">
    <source>
        <dbReference type="ARBA" id="ARBA00022840"/>
    </source>
</evidence>
<comment type="catalytic activity">
    <reaction evidence="6">
        <text>Couples ATP hydrolysis with the unwinding of duplex DNA by translocating in the 3'-5' direction.</text>
        <dbReference type="EC" id="5.6.2.4"/>
    </reaction>
</comment>
<evidence type="ECO:0000256" key="5">
    <source>
        <dbReference type="ARBA" id="ARBA00023235"/>
    </source>
</evidence>
<dbReference type="GO" id="GO:0016787">
    <property type="term" value="F:hydrolase activity"/>
    <property type="evidence" value="ECO:0007669"/>
    <property type="project" value="UniProtKB-KW"/>
</dbReference>
<keyword evidence="4" id="KW-0067">ATP-binding</keyword>
<dbReference type="GO" id="GO:0005524">
    <property type="term" value="F:ATP binding"/>
    <property type="evidence" value="ECO:0007669"/>
    <property type="project" value="UniProtKB-KW"/>
</dbReference>
<feature type="domain" description="UvrD-like helicase C-terminal" evidence="10">
    <location>
        <begin position="315"/>
        <end position="387"/>
    </location>
</feature>
<evidence type="ECO:0000313" key="11">
    <source>
        <dbReference type="EMBL" id="SUZ97522.1"/>
    </source>
</evidence>
<dbReference type="Gene3D" id="3.40.50.300">
    <property type="entry name" value="P-loop containing nucleotide triphosphate hydrolases"/>
    <property type="match status" value="2"/>
</dbReference>
<evidence type="ECO:0000259" key="10">
    <source>
        <dbReference type="Pfam" id="PF13361"/>
    </source>
</evidence>
<evidence type="ECO:0000256" key="8">
    <source>
        <dbReference type="ARBA" id="ARBA00048988"/>
    </source>
</evidence>
<dbReference type="GO" id="GO:0043138">
    <property type="term" value="F:3'-5' DNA helicase activity"/>
    <property type="evidence" value="ECO:0007669"/>
    <property type="project" value="UniProtKB-EC"/>
</dbReference>
<proteinExistence type="predicted"/>
<dbReference type="EMBL" id="UINC01002517">
    <property type="protein sequence ID" value="SUZ97522.1"/>
    <property type="molecule type" value="Genomic_DNA"/>
</dbReference>
<organism evidence="11">
    <name type="scientific">marine metagenome</name>
    <dbReference type="NCBI Taxonomy" id="408172"/>
    <lineage>
        <taxon>unclassified sequences</taxon>
        <taxon>metagenomes</taxon>
        <taxon>ecological metagenomes</taxon>
    </lineage>
</organism>
<keyword evidence="1" id="KW-0547">Nucleotide-binding</keyword>
<evidence type="ECO:0000256" key="2">
    <source>
        <dbReference type="ARBA" id="ARBA00022801"/>
    </source>
</evidence>
<accession>A0A381S0C0</accession>
<dbReference type="GO" id="GO:0000725">
    <property type="term" value="P:recombinational repair"/>
    <property type="evidence" value="ECO:0007669"/>
    <property type="project" value="TreeGrafter"/>
</dbReference>
<dbReference type="GO" id="GO:0003677">
    <property type="term" value="F:DNA binding"/>
    <property type="evidence" value="ECO:0007669"/>
    <property type="project" value="InterPro"/>
</dbReference>
<evidence type="ECO:0000256" key="1">
    <source>
        <dbReference type="ARBA" id="ARBA00022741"/>
    </source>
</evidence>
<dbReference type="AlphaFoldDB" id="A0A381S0C0"/>
<name>A0A381S0C0_9ZZZZ</name>
<dbReference type="InterPro" id="IPR000212">
    <property type="entry name" value="DNA_helicase_UvrD/REP"/>
</dbReference>